<evidence type="ECO:0000256" key="6">
    <source>
        <dbReference type="ARBA" id="ARBA00022801"/>
    </source>
</evidence>
<name>A0A9W6AP98_ASPTU</name>
<dbReference type="GO" id="GO:0005737">
    <property type="term" value="C:cytoplasm"/>
    <property type="evidence" value="ECO:0007669"/>
    <property type="project" value="TreeGrafter"/>
</dbReference>
<dbReference type="PANTHER" id="PTHR21039">
    <property type="entry name" value="HISTIDINOL PHOSPHATASE-RELATED"/>
    <property type="match status" value="1"/>
</dbReference>
<evidence type="ECO:0000256" key="3">
    <source>
        <dbReference type="ARBA" id="ARBA00013085"/>
    </source>
</evidence>
<dbReference type="GO" id="GO:0006633">
    <property type="term" value="P:fatty acid biosynthetic process"/>
    <property type="evidence" value="ECO:0007669"/>
    <property type="project" value="InterPro"/>
</dbReference>
<dbReference type="InterPro" id="IPR004013">
    <property type="entry name" value="PHP_dom"/>
</dbReference>
<dbReference type="GO" id="GO:0004401">
    <property type="term" value="F:histidinol-phosphatase activity"/>
    <property type="evidence" value="ECO:0007669"/>
    <property type="project" value="UniProtKB-EC"/>
</dbReference>
<dbReference type="SUPFAM" id="SSF89550">
    <property type="entry name" value="PHP domain-like"/>
    <property type="match status" value="1"/>
</dbReference>
<keyword evidence="4" id="KW-0028">Amino-acid biosynthesis</keyword>
<dbReference type="EC" id="3.1.3.15" evidence="3"/>
<keyword evidence="6" id="KW-0378">Hydrolase</keyword>
<sequence length="476" mass="53608">MKPIPFPFALNIGTDIVHLPRITRLLARPNYLTRFTHRILHAREQQDFRTRFSLPPIPSQLPTTPSISISPDMTRWLAGRFAAKEAARKAAPRGAAHISWKDVVVTVGEEGGRPEVVYLDGDGDEAGRVGKLSISHDGEYVVAMVVAAGVIVISYLESEMLAELPMPFTHHSHSGQFCPGHAKDNLEAIIQLAISKKFHTFCLTEHMPRHEEDFYPEEIEAGDTESSHVANEAAYFAEATRLRSKYADQINILIGFEIDWIRPGSRQLIEESLSRHPFEFFMGSVHHTLTVPIDYDRPLYEKARTLAGGTDELLFEAYFDEQLDMLKQVKPVVVGHFDLIRLKSDDPDRSFQQYPRVWEKILRNLDYVAGYGGLLEVNSAALRKGMKEPYPNGEICQEFLARGGRFCLSDDSHGLEQVGLNFHRVVPFLEQVGVSKLHYLGLGEGGGDDAPVDARFPRTQIKEVSLEEVKKMSFWG</sequence>
<protein>
    <recommendedName>
        <fullName evidence="3">histidinol-phosphatase</fullName>
        <ecNumber evidence="3">3.1.3.15</ecNumber>
    </recommendedName>
</protein>
<evidence type="ECO:0000256" key="8">
    <source>
        <dbReference type="ARBA" id="ARBA00049158"/>
    </source>
</evidence>
<feature type="domain" description="PHP" evidence="10">
    <location>
        <begin position="170"/>
        <end position="380"/>
    </location>
</feature>
<dbReference type="EMBL" id="BRPE01000005">
    <property type="protein sequence ID" value="GLA84214.1"/>
    <property type="molecule type" value="Genomic_DNA"/>
</dbReference>
<reference evidence="11" key="1">
    <citation type="submission" date="2022-07" db="EMBL/GenBank/DDBJ databases">
        <title>Taxonomy of Aspergillus series Nigri: significant species reduction supported by multi-species coalescent approaches.</title>
        <authorList>
            <person name="Bian C."/>
            <person name="Kusuya Y."/>
            <person name="Sklenar F."/>
            <person name="D'hooge E."/>
            <person name="Yaguchi T."/>
            <person name="Takahashi H."/>
            <person name="Hubka V."/>
        </authorList>
    </citation>
    <scope>NUCLEOTIDE SEQUENCE</scope>
    <source>
        <strain evidence="11">IFM 56815</strain>
    </source>
</reference>
<gene>
    <name evidence="11" type="ORF">AtubIFM56815_008424</name>
</gene>
<organism evidence="11 12">
    <name type="scientific">Aspergillus tubingensis</name>
    <dbReference type="NCBI Taxonomy" id="5068"/>
    <lineage>
        <taxon>Eukaryota</taxon>
        <taxon>Fungi</taxon>
        <taxon>Dikarya</taxon>
        <taxon>Ascomycota</taxon>
        <taxon>Pezizomycotina</taxon>
        <taxon>Eurotiomycetes</taxon>
        <taxon>Eurotiomycetidae</taxon>
        <taxon>Eurotiales</taxon>
        <taxon>Aspergillaceae</taxon>
        <taxon>Aspergillus</taxon>
        <taxon>Aspergillus subgen. Circumdati</taxon>
    </lineage>
</organism>
<evidence type="ECO:0000256" key="4">
    <source>
        <dbReference type="ARBA" id="ARBA00022605"/>
    </source>
</evidence>
<evidence type="ECO:0000256" key="7">
    <source>
        <dbReference type="ARBA" id="ARBA00023102"/>
    </source>
</evidence>
<dbReference type="InterPro" id="IPR008278">
    <property type="entry name" value="4-PPantetheinyl_Trfase_dom"/>
</dbReference>
<dbReference type="AlphaFoldDB" id="A0A9W6AP98"/>
<comment type="caution">
    <text evidence="11">The sequence shown here is derived from an EMBL/GenBank/DDBJ whole genome shotgun (WGS) entry which is preliminary data.</text>
</comment>
<comment type="pathway">
    <text evidence="1">Amino-acid biosynthesis; L-histidine biosynthesis; L-histidine from 5-phospho-alpha-D-ribose 1-diphosphate: step 8/9.</text>
</comment>
<dbReference type="InterPro" id="IPR010140">
    <property type="entry name" value="Histidinol_P_phosphatase_HisJ"/>
</dbReference>
<dbReference type="Gene3D" id="3.20.20.140">
    <property type="entry name" value="Metal-dependent hydrolases"/>
    <property type="match status" value="1"/>
</dbReference>
<evidence type="ECO:0000259" key="9">
    <source>
        <dbReference type="Pfam" id="PF01648"/>
    </source>
</evidence>
<dbReference type="Pfam" id="PF01648">
    <property type="entry name" value="ACPS"/>
    <property type="match status" value="1"/>
</dbReference>
<evidence type="ECO:0000259" key="10">
    <source>
        <dbReference type="Pfam" id="PF02811"/>
    </source>
</evidence>
<dbReference type="Gene3D" id="3.90.470.20">
    <property type="entry name" value="4'-phosphopantetheinyl transferase domain"/>
    <property type="match status" value="1"/>
</dbReference>
<dbReference type="GO" id="GO:0008897">
    <property type="term" value="F:holo-[acyl-carrier-protein] synthase activity"/>
    <property type="evidence" value="ECO:0007669"/>
    <property type="project" value="InterPro"/>
</dbReference>
<dbReference type="NCBIfam" id="TIGR01856">
    <property type="entry name" value="hisJ_fam"/>
    <property type="match status" value="1"/>
</dbReference>
<evidence type="ECO:0000313" key="12">
    <source>
        <dbReference type="Proteomes" id="UP001144157"/>
    </source>
</evidence>
<dbReference type="Pfam" id="PF02811">
    <property type="entry name" value="PHP"/>
    <property type="match status" value="1"/>
</dbReference>
<dbReference type="InterPro" id="IPR016195">
    <property type="entry name" value="Pol/histidinol_Pase-like"/>
</dbReference>
<dbReference type="GO" id="GO:0000105">
    <property type="term" value="P:L-histidine biosynthetic process"/>
    <property type="evidence" value="ECO:0007669"/>
    <property type="project" value="UniProtKB-KW"/>
</dbReference>
<dbReference type="HAMAP" id="MF_00101">
    <property type="entry name" value="AcpS"/>
    <property type="match status" value="1"/>
</dbReference>
<evidence type="ECO:0000256" key="2">
    <source>
        <dbReference type="ARBA" id="ARBA00009152"/>
    </source>
</evidence>
<dbReference type="PANTHER" id="PTHR21039:SF0">
    <property type="entry name" value="HISTIDINOL-PHOSPHATASE"/>
    <property type="match status" value="1"/>
</dbReference>
<keyword evidence="7" id="KW-0368">Histidine biosynthesis</keyword>
<dbReference type="FunFam" id="3.20.20.140:FF:000059">
    <property type="entry name" value="Histidinol-phosphatase"/>
    <property type="match status" value="1"/>
</dbReference>
<proteinExistence type="inferred from homology"/>
<dbReference type="InterPro" id="IPR037143">
    <property type="entry name" value="4-PPantetheinyl_Trfase_dom_sf"/>
</dbReference>
<dbReference type="SUPFAM" id="SSF56214">
    <property type="entry name" value="4'-phosphopantetheinyl transferase"/>
    <property type="match status" value="1"/>
</dbReference>
<dbReference type="CDD" id="cd12110">
    <property type="entry name" value="PHP_HisPPase_Hisj_like"/>
    <property type="match status" value="1"/>
</dbReference>
<comment type="similarity">
    <text evidence="2">Belongs to the PHP hydrolase family. HisK subfamily.</text>
</comment>
<dbReference type="GO" id="GO:0000287">
    <property type="term" value="F:magnesium ion binding"/>
    <property type="evidence" value="ECO:0007669"/>
    <property type="project" value="InterPro"/>
</dbReference>
<evidence type="ECO:0000256" key="1">
    <source>
        <dbReference type="ARBA" id="ARBA00004970"/>
    </source>
</evidence>
<keyword evidence="5" id="KW-0808">Transferase</keyword>
<comment type="catalytic activity">
    <reaction evidence="8">
        <text>L-histidinol phosphate + H2O = L-histidinol + phosphate</text>
        <dbReference type="Rhea" id="RHEA:14465"/>
        <dbReference type="ChEBI" id="CHEBI:15377"/>
        <dbReference type="ChEBI" id="CHEBI:43474"/>
        <dbReference type="ChEBI" id="CHEBI:57699"/>
        <dbReference type="ChEBI" id="CHEBI:57980"/>
        <dbReference type="EC" id="3.1.3.15"/>
    </reaction>
</comment>
<feature type="domain" description="4'-phosphopantetheinyl transferase" evidence="9">
    <location>
        <begin position="12"/>
        <end position="144"/>
    </location>
</feature>
<dbReference type="Proteomes" id="UP001144157">
    <property type="component" value="Unassembled WGS sequence"/>
</dbReference>
<evidence type="ECO:0000256" key="5">
    <source>
        <dbReference type="ARBA" id="ARBA00022679"/>
    </source>
</evidence>
<accession>A0A9W6AP98</accession>
<evidence type="ECO:0000313" key="11">
    <source>
        <dbReference type="EMBL" id="GLA84214.1"/>
    </source>
</evidence>
<dbReference type="InterPro" id="IPR002582">
    <property type="entry name" value="ACPS"/>
</dbReference>